<accession>A0A3M7TQQ9</accession>
<sequence>MIVLRSCCIKLLKRMRDTPAGGASSGETPEAQSAEDRAARGKCNERKLTIQTEKGDEPWKASF</sequence>
<dbReference type="Proteomes" id="UP000278746">
    <property type="component" value="Unassembled WGS sequence"/>
</dbReference>
<name>A0A3M7TQQ9_9BACI</name>
<comment type="caution">
    <text evidence="2">The sequence shown here is derived from an EMBL/GenBank/DDBJ whole genome shotgun (WGS) entry which is preliminary data.</text>
</comment>
<evidence type="ECO:0000256" key="1">
    <source>
        <dbReference type="SAM" id="MobiDB-lite"/>
    </source>
</evidence>
<evidence type="ECO:0000313" key="3">
    <source>
        <dbReference type="Proteomes" id="UP000278746"/>
    </source>
</evidence>
<reference evidence="2 3" key="1">
    <citation type="submission" date="2018-10" db="EMBL/GenBank/DDBJ databases">
        <title>Bacillus Keqinensis sp. nov., a moderately halophilic bacterium isolated from a saline-alkaline lake.</title>
        <authorList>
            <person name="Wang H."/>
        </authorList>
    </citation>
    <scope>NUCLEOTIDE SEQUENCE [LARGE SCALE GENOMIC DNA]</scope>
    <source>
        <strain evidence="2 3">KQ-3</strain>
    </source>
</reference>
<feature type="compositionally biased region" description="Basic and acidic residues" evidence="1">
    <location>
        <begin position="34"/>
        <end position="44"/>
    </location>
</feature>
<proteinExistence type="predicted"/>
<protein>
    <submittedName>
        <fullName evidence="2">Uncharacterized protein</fullName>
    </submittedName>
</protein>
<dbReference type="AlphaFoldDB" id="A0A3M7TQQ9"/>
<evidence type="ECO:0000313" key="2">
    <source>
        <dbReference type="EMBL" id="RNA67029.1"/>
    </source>
</evidence>
<feature type="region of interest" description="Disordered" evidence="1">
    <location>
        <begin position="17"/>
        <end position="44"/>
    </location>
</feature>
<gene>
    <name evidence="2" type="ORF">EBO34_17725</name>
</gene>
<organism evidence="2 3">
    <name type="scientific">Alteribacter keqinensis</name>
    <dbReference type="NCBI Taxonomy" id="2483800"/>
    <lineage>
        <taxon>Bacteria</taxon>
        <taxon>Bacillati</taxon>
        <taxon>Bacillota</taxon>
        <taxon>Bacilli</taxon>
        <taxon>Bacillales</taxon>
        <taxon>Bacillaceae</taxon>
        <taxon>Alteribacter</taxon>
    </lineage>
</organism>
<keyword evidence="3" id="KW-1185">Reference proteome</keyword>
<dbReference type="EMBL" id="RHIB01000003">
    <property type="protein sequence ID" value="RNA67029.1"/>
    <property type="molecule type" value="Genomic_DNA"/>
</dbReference>